<evidence type="ECO:0000256" key="9">
    <source>
        <dbReference type="ARBA" id="ARBA00023049"/>
    </source>
</evidence>
<comment type="subcellular location">
    <subcellularLocation>
        <location evidence="2">Membrane</location>
        <topology evidence="2">Multi-pass membrane protein</topology>
    </subcellularLocation>
</comment>
<evidence type="ECO:0000256" key="4">
    <source>
        <dbReference type="ARBA" id="ARBA00022670"/>
    </source>
</evidence>
<dbReference type="AlphaFoldDB" id="A0A3P1SPS3"/>
<evidence type="ECO:0000256" key="8">
    <source>
        <dbReference type="ARBA" id="ARBA00022989"/>
    </source>
</evidence>
<evidence type="ECO:0000256" key="11">
    <source>
        <dbReference type="RuleBase" id="RU362031"/>
    </source>
</evidence>
<evidence type="ECO:0000256" key="3">
    <source>
        <dbReference type="ARBA" id="ARBA00007931"/>
    </source>
</evidence>
<dbReference type="GO" id="GO:0016020">
    <property type="term" value="C:membrane"/>
    <property type="evidence" value="ECO:0007669"/>
    <property type="project" value="UniProtKB-SubCell"/>
</dbReference>
<dbReference type="Pfam" id="PF17820">
    <property type="entry name" value="PDZ_6"/>
    <property type="match status" value="1"/>
</dbReference>
<evidence type="ECO:0000313" key="14">
    <source>
        <dbReference type="Proteomes" id="UP000267535"/>
    </source>
</evidence>
<evidence type="ECO:0000256" key="2">
    <source>
        <dbReference type="ARBA" id="ARBA00004141"/>
    </source>
</evidence>
<dbReference type="NCBIfam" id="NF008046">
    <property type="entry name" value="PRK10779.1"/>
    <property type="match status" value="1"/>
</dbReference>
<dbReference type="Gene3D" id="2.30.42.10">
    <property type="match status" value="2"/>
</dbReference>
<feature type="transmembrane region" description="Helical" evidence="11">
    <location>
        <begin position="383"/>
        <end position="403"/>
    </location>
</feature>
<keyword evidence="10 11" id="KW-0472">Membrane</keyword>
<dbReference type="PANTHER" id="PTHR42837:SF2">
    <property type="entry name" value="MEMBRANE METALLOPROTEASE ARASP2, CHLOROPLASTIC-RELATED"/>
    <property type="match status" value="1"/>
</dbReference>
<dbReference type="GO" id="GO:0006508">
    <property type="term" value="P:proteolysis"/>
    <property type="evidence" value="ECO:0007669"/>
    <property type="project" value="UniProtKB-KW"/>
</dbReference>
<dbReference type="InterPro" id="IPR041489">
    <property type="entry name" value="PDZ_6"/>
</dbReference>
<name>A0A3P1SPS3_9GAMM</name>
<dbReference type="SUPFAM" id="SSF50156">
    <property type="entry name" value="PDZ domain-like"/>
    <property type="match status" value="2"/>
</dbReference>
<feature type="transmembrane region" description="Helical" evidence="11">
    <location>
        <begin position="424"/>
        <end position="445"/>
    </location>
</feature>
<dbReference type="GO" id="GO:0004222">
    <property type="term" value="F:metalloendopeptidase activity"/>
    <property type="evidence" value="ECO:0007669"/>
    <property type="project" value="InterPro"/>
</dbReference>
<evidence type="ECO:0000256" key="7">
    <source>
        <dbReference type="ARBA" id="ARBA00022833"/>
    </source>
</evidence>
<feature type="domain" description="PDZ" evidence="12">
    <location>
        <begin position="114"/>
        <end position="186"/>
    </location>
</feature>
<feature type="transmembrane region" description="Helical" evidence="11">
    <location>
        <begin position="6"/>
        <end position="28"/>
    </location>
</feature>
<evidence type="ECO:0000256" key="5">
    <source>
        <dbReference type="ARBA" id="ARBA00022692"/>
    </source>
</evidence>
<keyword evidence="5 11" id="KW-0812">Transmembrane</keyword>
<keyword evidence="7 11" id="KW-0862">Zinc</keyword>
<reference evidence="13 14" key="1">
    <citation type="submission" date="2018-11" db="EMBL/GenBank/DDBJ databases">
        <title>The draft genome sequence of Amphritea balenae JAMM 1525T.</title>
        <authorList>
            <person name="Fang Z."/>
            <person name="Zhang Y."/>
            <person name="Han X."/>
        </authorList>
    </citation>
    <scope>NUCLEOTIDE SEQUENCE [LARGE SCALE GENOMIC DNA]</scope>
    <source>
        <strain evidence="13 14">JAMM 1525</strain>
    </source>
</reference>
<evidence type="ECO:0000313" key="13">
    <source>
        <dbReference type="EMBL" id="RRC98645.1"/>
    </source>
</evidence>
<sequence length="451" mass="49335">MELLNTILALIVTLGILVTIHEYGHFWVARRCGVKVLRFSVGFGKPLFTWHDKQGTEYAIAMIPLGGYVAMLDEREGDVAPELLGQTFNRKPVMQRIAIVAAGPLVNLLFAVFVYWGMFVSGVEKVVPVIGEVTVDSIAEQAGLRPGSEIISIAGRETQSWDDINLVLARYIGESVSVPVVTQVAGQGLRQQHRLNLSNWTFDLEQQSPVSALGLTPWRPVFPAVIGRLVENEVAQQAGLKVEDEIVAVDRQPVVDWPEFVSIVQASPAQSLTLDVMRDGRLEVFEVTPGVKALDDGSQIGFIGAAVQTVQWPDDMLRKVQYGWLESVSKAFTKTWQMISLTLDSIWKMLEGILSVKNLSGPITIAKVAGASAASGIEAFASFLAYLSISLGILNLLPIPMLDGGHLLYYTAELFRGKPVSEKVQAIGLRIGMAMLFTLMGVAIFNDLMRL</sequence>
<evidence type="ECO:0000259" key="12">
    <source>
        <dbReference type="SMART" id="SM00228"/>
    </source>
</evidence>
<dbReference type="CDD" id="cd23082">
    <property type="entry name" value="cpPDZ1_EcRseP-like"/>
    <property type="match status" value="1"/>
</dbReference>
<dbReference type="PANTHER" id="PTHR42837">
    <property type="entry name" value="REGULATOR OF SIGMA-E PROTEASE RSEP"/>
    <property type="match status" value="1"/>
</dbReference>
<dbReference type="InterPro" id="IPR008915">
    <property type="entry name" value="Peptidase_M50"/>
</dbReference>
<dbReference type="GO" id="GO:0046872">
    <property type="term" value="F:metal ion binding"/>
    <property type="evidence" value="ECO:0007669"/>
    <property type="project" value="UniProtKB-KW"/>
</dbReference>
<dbReference type="RefSeq" id="WP_124926706.1">
    <property type="nucleotide sequence ID" value="NZ_BMOH01000002.1"/>
</dbReference>
<protein>
    <recommendedName>
        <fullName evidence="11">Zinc metalloprotease</fullName>
        <ecNumber evidence="11">3.4.24.-</ecNumber>
    </recommendedName>
</protein>
<dbReference type="CDD" id="cd06163">
    <property type="entry name" value="S2P-M50_PDZ_RseP-like"/>
    <property type="match status" value="2"/>
</dbReference>
<dbReference type="CDD" id="cd23081">
    <property type="entry name" value="cpPDZ_EcRseP-like"/>
    <property type="match status" value="1"/>
</dbReference>
<comment type="caution">
    <text evidence="13">The sequence shown here is derived from an EMBL/GenBank/DDBJ whole genome shotgun (WGS) entry which is preliminary data.</text>
</comment>
<comment type="cofactor">
    <cofactor evidence="1 11">
        <name>Zn(2+)</name>
        <dbReference type="ChEBI" id="CHEBI:29105"/>
    </cofactor>
</comment>
<dbReference type="InterPro" id="IPR001478">
    <property type="entry name" value="PDZ"/>
</dbReference>
<dbReference type="InterPro" id="IPR036034">
    <property type="entry name" value="PDZ_sf"/>
</dbReference>
<keyword evidence="6 11" id="KW-0378">Hydrolase</keyword>
<feature type="domain" description="PDZ" evidence="12">
    <location>
        <begin position="211"/>
        <end position="280"/>
    </location>
</feature>
<dbReference type="Proteomes" id="UP000267535">
    <property type="component" value="Unassembled WGS sequence"/>
</dbReference>
<proteinExistence type="inferred from homology"/>
<evidence type="ECO:0000256" key="10">
    <source>
        <dbReference type="ARBA" id="ARBA00023136"/>
    </source>
</evidence>
<keyword evidence="14" id="KW-1185">Reference proteome</keyword>
<evidence type="ECO:0000256" key="6">
    <source>
        <dbReference type="ARBA" id="ARBA00022801"/>
    </source>
</evidence>
<keyword evidence="4 13" id="KW-0645">Protease</keyword>
<accession>A0A3P1SPS3</accession>
<dbReference type="EMBL" id="RQXV01000007">
    <property type="protein sequence ID" value="RRC98645.1"/>
    <property type="molecule type" value="Genomic_DNA"/>
</dbReference>
<evidence type="ECO:0000256" key="1">
    <source>
        <dbReference type="ARBA" id="ARBA00001947"/>
    </source>
</evidence>
<gene>
    <name evidence="13" type="primary">rseP</name>
    <name evidence="13" type="ORF">EHS89_13620</name>
</gene>
<dbReference type="InterPro" id="IPR004387">
    <property type="entry name" value="Pept_M50_Zn"/>
</dbReference>
<keyword evidence="9 11" id="KW-0482">Metalloprotease</keyword>
<dbReference type="SMART" id="SM00228">
    <property type="entry name" value="PDZ"/>
    <property type="match status" value="2"/>
</dbReference>
<organism evidence="13 14">
    <name type="scientific">Amphritea balenae</name>
    <dbReference type="NCBI Taxonomy" id="452629"/>
    <lineage>
        <taxon>Bacteria</taxon>
        <taxon>Pseudomonadati</taxon>
        <taxon>Pseudomonadota</taxon>
        <taxon>Gammaproteobacteria</taxon>
        <taxon>Oceanospirillales</taxon>
        <taxon>Oceanospirillaceae</taxon>
        <taxon>Amphritea</taxon>
    </lineage>
</organism>
<dbReference type="Pfam" id="PF02163">
    <property type="entry name" value="Peptidase_M50"/>
    <property type="match status" value="1"/>
</dbReference>
<dbReference type="OrthoDB" id="9782003at2"/>
<dbReference type="NCBIfam" id="TIGR00054">
    <property type="entry name" value="RIP metalloprotease RseP"/>
    <property type="match status" value="1"/>
</dbReference>
<keyword evidence="11" id="KW-0479">Metal-binding</keyword>
<keyword evidence="8 11" id="KW-1133">Transmembrane helix</keyword>
<comment type="similarity">
    <text evidence="3 11">Belongs to the peptidase M50B family.</text>
</comment>
<feature type="transmembrane region" description="Helical" evidence="11">
    <location>
        <begin position="97"/>
        <end position="118"/>
    </location>
</feature>
<dbReference type="EC" id="3.4.24.-" evidence="11"/>